<evidence type="ECO:0000313" key="16">
    <source>
        <dbReference type="Proteomes" id="UP000193218"/>
    </source>
</evidence>
<keyword evidence="6 13" id="KW-0732">Signal</keyword>
<evidence type="ECO:0000256" key="11">
    <source>
        <dbReference type="PIRSR" id="PIRSR601842-1"/>
    </source>
</evidence>
<evidence type="ECO:0000256" key="10">
    <source>
        <dbReference type="ARBA" id="ARBA00023145"/>
    </source>
</evidence>
<evidence type="ECO:0000256" key="8">
    <source>
        <dbReference type="ARBA" id="ARBA00022833"/>
    </source>
</evidence>
<dbReference type="GeneID" id="33558872"/>
<feature type="binding site" evidence="12">
    <location>
        <position position="336"/>
    </location>
    <ligand>
        <name>Zn(2+)</name>
        <dbReference type="ChEBI" id="CHEBI:29105"/>
        <note>catalytic</note>
    </ligand>
</feature>
<evidence type="ECO:0000256" key="1">
    <source>
        <dbReference type="ARBA" id="ARBA00004613"/>
    </source>
</evidence>
<dbReference type="Pfam" id="PF02128">
    <property type="entry name" value="Peptidase_M36"/>
    <property type="match status" value="1"/>
</dbReference>
<feature type="active site" evidence="11">
    <location>
        <position position="563"/>
    </location>
</feature>
<evidence type="ECO:0000256" key="3">
    <source>
        <dbReference type="ARBA" id="ARBA00022525"/>
    </source>
</evidence>
<feature type="signal peptide" evidence="13">
    <location>
        <begin position="1"/>
        <end position="19"/>
    </location>
</feature>
<evidence type="ECO:0000256" key="2">
    <source>
        <dbReference type="ARBA" id="ARBA00006006"/>
    </source>
</evidence>
<dbReference type="GO" id="GO:0006508">
    <property type="term" value="P:proteolysis"/>
    <property type="evidence" value="ECO:0007669"/>
    <property type="project" value="UniProtKB-KW"/>
</dbReference>
<dbReference type="OrthoDB" id="3227768at2759"/>
<dbReference type="PANTHER" id="PTHR33478">
    <property type="entry name" value="EXTRACELLULAR METALLOPROTEINASE MEP"/>
    <property type="match status" value="1"/>
</dbReference>
<dbReference type="AlphaFoldDB" id="A0A1Y1U8W0"/>
<accession>A0A1Y1U8W0</accession>
<dbReference type="PANTHER" id="PTHR33478:SF1">
    <property type="entry name" value="EXTRACELLULAR METALLOPROTEINASE MEP"/>
    <property type="match status" value="1"/>
</dbReference>
<evidence type="ECO:0000313" key="15">
    <source>
        <dbReference type="EMBL" id="ORX33984.1"/>
    </source>
</evidence>
<feature type="domain" description="FTP" evidence="14">
    <location>
        <begin position="90"/>
        <end position="136"/>
    </location>
</feature>
<comment type="caution">
    <text evidence="15">The sequence shown here is derived from an EMBL/GenBank/DDBJ whole genome shotgun (WGS) entry which is preliminary data.</text>
</comment>
<evidence type="ECO:0000256" key="13">
    <source>
        <dbReference type="RuleBase" id="RU364017"/>
    </source>
</evidence>
<dbReference type="Gene3D" id="3.10.170.10">
    <property type="match status" value="1"/>
</dbReference>
<keyword evidence="7 13" id="KW-0378">Hydrolase</keyword>
<keyword evidence="16" id="KW-1185">Reference proteome</keyword>
<comment type="subcellular location">
    <subcellularLocation>
        <location evidence="1 13">Secreted</location>
    </subcellularLocation>
</comment>
<feature type="binding site" evidence="12">
    <location>
        <position position="566"/>
    </location>
    <ligand>
        <name>Zn(2+)</name>
        <dbReference type="ChEBI" id="CHEBI:29105"/>
        <note>catalytic</note>
    </ligand>
</feature>
<comment type="similarity">
    <text evidence="2 13">Belongs to the peptidase M36 family.</text>
</comment>
<dbReference type="InterPro" id="IPR011096">
    <property type="entry name" value="FTP_domain"/>
</dbReference>
<dbReference type="RefSeq" id="XP_021868272.1">
    <property type="nucleotide sequence ID" value="XM_022017063.1"/>
</dbReference>
<dbReference type="Gene3D" id="1.10.390.10">
    <property type="entry name" value="Neutral Protease Domain 2"/>
    <property type="match status" value="1"/>
</dbReference>
<dbReference type="EC" id="3.4.24.-" evidence="13"/>
<keyword evidence="3 13" id="KW-0964">Secreted</keyword>
<keyword evidence="10 13" id="KW-0865">Zymogen</keyword>
<dbReference type="STRING" id="4999.A0A1Y1U8W0"/>
<evidence type="ECO:0000256" key="6">
    <source>
        <dbReference type="ARBA" id="ARBA00022729"/>
    </source>
</evidence>
<name>A0A1Y1U8W0_9TREE</name>
<dbReference type="InterPro" id="IPR050371">
    <property type="entry name" value="Fungal_virulence_M36"/>
</dbReference>
<evidence type="ECO:0000259" key="14">
    <source>
        <dbReference type="Pfam" id="PF07504"/>
    </source>
</evidence>
<dbReference type="InParanoid" id="A0A1Y1U8W0"/>
<organism evidence="15 16">
    <name type="scientific">Kockovaella imperatae</name>
    <dbReference type="NCBI Taxonomy" id="4999"/>
    <lineage>
        <taxon>Eukaryota</taxon>
        <taxon>Fungi</taxon>
        <taxon>Dikarya</taxon>
        <taxon>Basidiomycota</taxon>
        <taxon>Agaricomycotina</taxon>
        <taxon>Tremellomycetes</taxon>
        <taxon>Tremellales</taxon>
        <taxon>Cuniculitremaceae</taxon>
        <taxon>Kockovaella</taxon>
    </lineage>
</organism>
<feature type="binding site" evidence="12">
    <location>
        <position position="562"/>
    </location>
    <ligand>
        <name>Zn(2+)</name>
        <dbReference type="ChEBI" id="CHEBI:29105"/>
        <note>catalytic</note>
    </ligand>
</feature>
<dbReference type="InterPro" id="IPR001842">
    <property type="entry name" value="Peptidase_M36"/>
</dbReference>
<sequence length="804" mass="88153">MRNAALISLLPCLATLATAHPRPSHDIRSVRKSLNFGPKHEHATFQVVAAAHDEGLTKRGFTDELDAQIAARQFLDRQVGAEGESYYIRKDSYTDARTGVTHIYAKQLIDGLEVSDGDINLNIDRYGNIISWGNSFHPGTKAQTSPSGETCAMMNDQLDAYRSEAGENAWGLVKSAAQVLLPSLGRHHHTVDPRIQANIQHVSHHIEALCDQPQKEVLTPVDALIALLPRISASSSSSVDFADDLVATPEHSFAPKPAPAEPPTQIISGSGLAKAGIKSHVPARLMYTQVTDGAPRSVWKLEVELESNWYEAYVDVQTGELLRIVDWAKDYSWTSDGPAPSKEHKQKPLPAPPKKLEPYTYQVFPWGINDPTSGNLSIVTKPWDTTASPAGWHEFPSASNPWAGSKIPGMNTTGNTTHFYTTAGNNVIAHEDWEGQNNYLLNYRPINESLTFVYDYGEPDGLAPREYIDFVITQLFYTSNMYHDLTYRLGFDELAGNFQAHNFGKGGNGGDPVIANAQDGSGMNNANFMTPPDGTSGRMRMYVWDTATPYRDGDIEAGIIIHELSHGLSTRLTGGPMNSGCLGFGEAGGMGEGWGDAIATLIRQIEEHKSFSNGTDVYSMGSWAANRELGIRHYKYSTDEAVNPSTYKILDKPAYWGVHAIGEVWAEMLFIMSQRLVEKYGFSSTLFPPIDTSIPNDYYVNTASVDAKGKPTPLVPKHGNTLALQLILDGMKLQPCRPSFFDARDAIIQADLMLTGGENACLIWKAFAERGLGIDAGIINKSPWGPGIRTDGFKIPSKVCKEHK</sequence>
<comment type="cofactor">
    <cofactor evidence="12">
        <name>Zn(2+)</name>
        <dbReference type="ChEBI" id="CHEBI:29105"/>
    </cofactor>
    <text evidence="12">Binds 1 zinc ion per subunit.</text>
</comment>
<feature type="binding site" evidence="12">
    <location>
        <position position="592"/>
    </location>
    <ligand>
        <name>Zn(2+)</name>
        <dbReference type="ChEBI" id="CHEBI:29105"/>
        <note>catalytic</note>
    </ligand>
</feature>
<dbReference type="GO" id="GO:0004222">
    <property type="term" value="F:metalloendopeptidase activity"/>
    <property type="evidence" value="ECO:0007669"/>
    <property type="project" value="InterPro"/>
</dbReference>
<dbReference type="Pfam" id="PF07504">
    <property type="entry name" value="FTP"/>
    <property type="match status" value="1"/>
</dbReference>
<keyword evidence="5 12" id="KW-0479">Metal-binding</keyword>
<dbReference type="Proteomes" id="UP000193218">
    <property type="component" value="Unassembled WGS sequence"/>
</dbReference>
<reference evidence="15 16" key="1">
    <citation type="submission" date="2017-03" db="EMBL/GenBank/DDBJ databases">
        <title>Widespread Adenine N6-methylation of Active Genes in Fungi.</title>
        <authorList>
            <consortium name="DOE Joint Genome Institute"/>
            <person name="Mondo S.J."/>
            <person name="Dannebaum R.O."/>
            <person name="Kuo R.C."/>
            <person name="Louie K.B."/>
            <person name="Bewick A.J."/>
            <person name="Labutti K."/>
            <person name="Haridas S."/>
            <person name="Kuo A."/>
            <person name="Salamov A."/>
            <person name="Ahrendt S.R."/>
            <person name="Lau R."/>
            <person name="Bowen B.P."/>
            <person name="Lipzen A."/>
            <person name="Sullivan W."/>
            <person name="Andreopoulos W.B."/>
            <person name="Clum A."/>
            <person name="Lindquist E."/>
            <person name="Daum C."/>
            <person name="Northen T.R."/>
            <person name="Ramamoorthy G."/>
            <person name="Schmitz R.J."/>
            <person name="Gryganskyi A."/>
            <person name="Culley D."/>
            <person name="Magnuson J."/>
            <person name="James T.Y."/>
            <person name="O'Malley M.A."/>
            <person name="Stajich J.E."/>
            <person name="Spatafora J.W."/>
            <person name="Visel A."/>
            <person name="Grigoriev I.V."/>
        </authorList>
    </citation>
    <scope>NUCLEOTIDE SEQUENCE [LARGE SCALE GENOMIC DNA]</scope>
    <source>
        <strain evidence="15 16">NRRL Y-17943</strain>
    </source>
</reference>
<evidence type="ECO:0000256" key="9">
    <source>
        <dbReference type="ARBA" id="ARBA00023049"/>
    </source>
</evidence>
<keyword evidence="8 12" id="KW-0862">Zinc</keyword>
<feature type="chain" id="PRO_5011824475" description="Extracellular metalloproteinase" evidence="13">
    <location>
        <begin position="20"/>
        <end position="804"/>
    </location>
</feature>
<proteinExistence type="inferred from homology"/>
<dbReference type="CDD" id="cd09596">
    <property type="entry name" value="M36"/>
    <property type="match status" value="1"/>
</dbReference>
<evidence type="ECO:0000256" key="7">
    <source>
        <dbReference type="ARBA" id="ARBA00022801"/>
    </source>
</evidence>
<evidence type="ECO:0000256" key="4">
    <source>
        <dbReference type="ARBA" id="ARBA00022670"/>
    </source>
</evidence>
<gene>
    <name evidence="15" type="ORF">BD324DRAFT_637892</name>
</gene>
<keyword evidence="9 13" id="KW-0482">Metalloprotease</keyword>
<dbReference type="InterPro" id="IPR027268">
    <property type="entry name" value="Peptidase_M4/M1_CTD_sf"/>
</dbReference>
<evidence type="ECO:0000256" key="5">
    <source>
        <dbReference type="ARBA" id="ARBA00022723"/>
    </source>
</evidence>
<evidence type="ECO:0000256" key="12">
    <source>
        <dbReference type="PIRSR" id="PIRSR601842-2"/>
    </source>
</evidence>
<dbReference type="GO" id="GO:0008270">
    <property type="term" value="F:zinc ion binding"/>
    <property type="evidence" value="ECO:0007669"/>
    <property type="project" value="InterPro"/>
</dbReference>
<dbReference type="GO" id="GO:0005615">
    <property type="term" value="C:extracellular space"/>
    <property type="evidence" value="ECO:0007669"/>
    <property type="project" value="InterPro"/>
</dbReference>
<protein>
    <recommendedName>
        <fullName evidence="13">Extracellular metalloproteinase</fullName>
        <ecNumber evidence="13">3.4.24.-</ecNumber>
    </recommendedName>
    <alternativeName>
        <fullName evidence="13">Fungalysin</fullName>
    </alternativeName>
</protein>
<dbReference type="EMBL" id="NBSH01000016">
    <property type="protein sequence ID" value="ORX33984.1"/>
    <property type="molecule type" value="Genomic_DNA"/>
</dbReference>
<keyword evidence="4 13" id="KW-0645">Protease</keyword>
<dbReference type="SUPFAM" id="SSF55486">
    <property type="entry name" value="Metalloproteases ('zincins'), catalytic domain"/>
    <property type="match status" value="1"/>
</dbReference>